<feature type="region of interest" description="Disordered" evidence="1">
    <location>
        <begin position="339"/>
        <end position="388"/>
    </location>
</feature>
<reference evidence="2 3" key="1">
    <citation type="journal article" date="2025" name="Microbiol. Resour. Announc.">
        <title>Draft genome sequences for Neonectria magnoliae and Neonectria punicea, canker pathogens of Liriodendron tulipifera and Acer saccharum in West Virginia.</title>
        <authorList>
            <person name="Petronek H.M."/>
            <person name="Kasson M.T."/>
            <person name="Metheny A.M."/>
            <person name="Stauder C.M."/>
            <person name="Lovett B."/>
            <person name="Lynch S.C."/>
            <person name="Garnas J.R."/>
            <person name="Kasson L.R."/>
            <person name="Stajich J.E."/>
        </authorList>
    </citation>
    <scope>NUCLEOTIDE SEQUENCE [LARGE SCALE GENOMIC DNA]</scope>
    <source>
        <strain evidence="2 3">NRRL 64653</strain>
    </source>
</reference>
<feature type="region of interest" description="Disordered" evidence="1">
    <location>
        <begin position="48"/>
        <end position="67"/>
    </location>
</feature>
<feature type="compositionally biased region" description="Polar residues" evidence="1">
    <location>
        <begin position="432"/>
        <end position="444"/>
    </location>
</feature>
<sequence>MARDLGLKIQVNTPVTVLMRVKRHPGWVLDLIGHAPACNPCLSHRWPPSPAQPTESSAGTYPVSGNGSALEKLQEAARKRSLAQIPVIEDPIKIESFKPAPSPGVSRFRENFDTRPSSAPDIARLNSRSRSTRSTRSSSRGTSPATALRLDSKSIQKEDLPPVPPIPKRHHRRRPSSLESSQNRFIDILDAQGEFKPANFRSRVNAAGAREFGEDVADRNLGENGHDLASPVVQAFYGISRTSIDLDESAPPPTIAKARRNNAERARMRQPRKRESATSLGKASDVSGWNSFSEANEVDFLRPEHSRGRRTERREEMQYANSTIRDLHLLMQDRRRSFHSLAAGPHSKERSRPRPLSLHHSMSNFHDEDAYPPPLSRSRPRATGKGSELYPIGNLEVESLMNSIFDDAAPPPIIPVRASQVRRRSSSYSDSQNGQTDWQAQSRSARGEPSLSFSRPSSSSSAEPTRPRTRSIGGTSVQQRHRLDDITEHIPVRTSSLGLHSQPCFTPTTISSAYSSNAFPRSQSQHTASTSIDASLPGRPDKTIYEDDFVPSLPSLGYPRPTYSPVAEADFSIDALGLPRKDSEQNKSRLEYTPNLPTRNSPIMTNYVSGFTDDSDVDSFVATGEPGVGEEGLLFNEVTYSASGGLPGLFDSFPNPKDPRRVSNRKKDSSAMSSPKSPQTKPKDRSRTRSSHTRPRSSSHKNIESRHAFTIDAQDLEAFLELEHAFLRSAGSMMTSSLGKDNKRNNRRSMYEFEDDDEAQVDIRTTTRSRKDLKRADTGTSRRSHRPKSAYQRQVREEESGDAADTED</sequence>
<feature type="compositionally biased region" description="Basic residues" evidence="1">
    <location>
        <begin position="688"/>
        <end position="699"/>
    </location>
</feature>
<feature type="region of interest" description="Disordered" evidence="1">
    <location>
        <begin position="733"/>
        <end position="808"/>
    </location>
</feature>
<keyword evidence="3" id="KW-1185">Reference proteome</keyword>
<proteinExistence type="predicted"/>
<feature type="region of interest" description="Disordered" evidence="1">
    <location>
        <begin position="516"/>
        <end position="543"/>
    </location>
</feature>
<feature type="compositionally biased region" description="Low complexity" evidence="1">
    <location>
        <begin position="128"/>
        <end position="143"/>
    </location>
</feature>
<feature type="region of interest" description="Disordered" evidence="1">
    <location>
        <begin position="417"/>
        <end position="483"/>
    </location>
</feature>
<gene>
    <name evidence="2" type="ORF">QQX98_002720</name>
</gene>
<protein>
    <submittedName>
        <fullName evidence="2">Uncharacterized protein</fullName>
    </submittedName>
</protein>
<dbReference type="EMBL" id="JAZAVJ010000029">
    <property type="protein sequence ID" value="KAK7420522.1"/>
    <property type="molecule type" value="Genomic_DNA"/>
</dbReference>
<feature type="compositionally biased region" description="Polar residues" evidence="1">
    <location>
        <begin position="277"/>
        <end position="288"/>
    </location>
</feature>
<feature type="compositionally biased region" description="Polar residues" evidence="1">
    <location>
        <begin position="52"/>
        <end position="67"/>
    </location>
</feature>
<feature type="compositionally biased region" description="Acidic residues" evidence="1">
    <location>
        <begin position="799"/>
        <end position="808"/>
    </location>
</feature>
<accession>A0ABR1HHA7</accession>
<evidence type="ECO:0000256" key="1">
    <source>
        <dbReference type="SAM" id="MobiDB-lite"/>
    </source>
</evidence>
<organism evidence="2 3">
    <name type="scientific">Neonectria punicea</name>
    <dbReference type="NCBI Taxonomy" id="979145"/>
    <lineage>
        <taxon>Eukaryota</taxon>
        <taxon>Fungi</taxon>
        <taxon>Dikarya</taxon>
        <taxon>Ascomycota</taxon>
        <taxon>Pezizomycotina</taxon>
        <taxon>Sordariomycetes</taxon>
        <taxon>Hypocreomycetidae</taxon>
        <taxon>Hypocreales</taxon>
        <taxon>Nectriaceae</taxon>
        <taxon>Neonectria</taxon>
    </lineage>
</organism>
<feature type="region of interest" description="Disordered" evidence="1">
    <location>
        <begin position="95"/>
        <end position="182"/>
    </location>
</feature>
<dbReference type="Proteomes" id="UP001498476">
    <property type="component" value="Unassembled WGS sequence"/>
</dbReference>
<feature type="compositionally biased region" description="Low complexity" evidence="1">
    <location>
        <begin position="449"/>
        <end position="464"/>
    </location>
</feature>
<feature type="region of interest" description="Disordered" evidence="1">
    <location>
        <begin position="647"/>
        <end position="706"/>
    </location>
</feature>
<feature type="region of interest" description="Disordered" evidence="1">
    <location>
        <begin position="248"/>
        <end position="288"/>
    </location>
</feature>
<name>A0ABR1HHA7_9HYPO</name>
<feature type="compositionally biased region" description="Polar residues" evidence="1">
    <location>
        <begin position="670"/>
        <end position="680"/>
    </location>
</feature>
<evidence type="ECO:0000313" key="3">
    <source>
        <dbReference type="Proteomes" id="UP001498476"/>
    </source>
</evidence>
<feature type="compositionally biased region" description="Basic and acidic residues" evidence="1">
    <location>
        <begin position="150"/>
        <end position="160"/>
    </location>
</feature>
<feature type="compositionally biased region" description="Basic and acidic residues" evidence="1">
    <location>
        <begin position="657"/>
        <end position="669"/>
    </location>
</feature>
<evidence type="ECO:0000313" key="2">
    <source>
        <dbReference type="EMBL" id="KAK7420522.1"/>
    </source>
</evidence>
<feature type="compositionally biased region" description="Polar residues" evidence="1">
    <location>
        <begin position="516"/>
        <end position="533"/>
    </location>
</feature>
<comment type="caution">
    <text evidence="2">The sequence shown here is derived from an EMBL/GenBank/DDBJ whole genome shotgun (WGS) entry which is preliminary data.</text>
</comment>